<dbReference type="GO" id="GO:0046872">
    <property type="term" value="F:metal ion binding"/>
    <property type="evidence" value="ECO:0007669"/>
    <property type="project" value="UniProtKB-KW"/>
</dbReference>
<protein>
    <submittedName>
        <fullName evidence="9">Class III cytochrome C family protein</fullName>
    </submittedName>
</protein>
<dbReference type="Pfam" id="PF02085">
    <property type="entry name" value="Cytochrom_CIII"/>
    <property type="match status" value="1"/>
</dbReference>
<dbReference type="PANTHER" id="PTHR39425">
    <property type="entry name" value="LIPOPROTEIN CYTOCHROME C"/>
    <property type="match status" value="1"/>
</dbReference>
<evidence type="ECO:0000256" key="2">
    <source>
        <dbReference type="ARBA" id="ARBA00022617"/>
    </source>
</evidence>
<evidence type="ECO:0000259" key="7">
    <source>
        <dbReference type="Pfam" id="PF02085"/>
    </source>
</evidence>
<dbReference type="GO" id="GO:0020037">
    <property type="term" value="F:heme binding"/>
    <property type="evidence" value="ECO:0007669"/>
    <property type="project" value="InterPro"/>
</dbReference>
<dbReference type="OrthoDB" id="9814800at2"/>
<dbReference type="Proteomes" id="UP000315349">
    <property type="component" value="Chromosome"/>
</dbReference>
<keyword evidence="10" id="KW-1185">Reference proteome</keyword>
<keyword evidence="6" id="KW-0812">Transmembrane</keyword>
<keyword evidence="5" id="KW-0408">Iron</keyword>
<keyword evidence="2" id="KW-0349">Heme</keyword>
<evidence type="ECO:0000256" key="3">
    <source>
        <dbReference type="ARBA" id="ARBA00022723"/>
    </source>
</evidence>
<dbReference type="CDD" id="cd08168">
    <property type="entry name" value="Cytochrom_C3"/>
    <property type="match status" value="1"/>
</dbReference>
<evidence type="ECO:0000256" key="4">
    <source>
        <dbReference type="ARBA" id="ARBA00022982"/>
    </source>
</evidence>
<dbReference type="GO" id="GO:0009055">
    <property type="term" value="F:electron transfer activity"/>
    <property type="evidence" value="ECO:0007669"/>
    <property type="project" value="InterPro"/>
</dbReference>
<keyword evidence="6" id="KW-0472">Membrane</keyword>
<dbReference type="InterPro" id="IPR036280">
    <property type="entry name" value="Multihaem_cyt_sf"/>
</dbReference>
<dbReference type="PANTHER" id="PTHR39425:SF1">
    <property type="entry name" value="CYTOCHROME C7-LIKE DOMAIN-CONTAINING PROTEIN"/>
    <property type="match status" value="1"/>
</dbReference>
<evidence type="ECO:0000256" key="5">
    <source>
        <dbReference type="ARBA" id="ARBA00023004"/>
    </source>
</evidence>
<dbReference type="AlphaFoldDB" id="A0A518GJA9"/>
<evidence type="ECO:0000313" key="10">
    <source>
        <dbReference type="Proteomes" id="UP000315349"/>
    </source>
</evidence>
<gene>
    <name evidence="9" type="ORF">Spb1_05470</name>
</gene>
<sequence length="257" mass="28493">MCLTTPMSTSRLSAARVDPNEPIGRCEVMQKFRFPTWLDRLLPVVGGLLAFGALYVGGMLFVGASPWTIDVGYQPTQPVPFSHALHAGKLKMDCRYCHNTVDRAAFAAVPSTATCIKCHRGADENGVITTTAVRSKSPKLLPVRESYASGNSVLWVKIHDLPDYAYFNHSAHVRRGVACVSCHGRIDKMEEVQQKKPLSMAWCLECHRNPEPNLRPPELVTQMDWAPPEGQSAEVIGAEIKKNLHIQTKENCSTCHR</sequence>
<name>A0A518GJA9_9PLAN</name>
<dbReference type="EMBL" id="CP036299">
    <property type="protein sequence ID" value="QDV28682.1"/>
    <property type="molecule type" value="Genomic_DNA"/>
</dbReference>
<keyword evidence="6" id="KW-1133">Transmembrane helix</keyword>
<evidence type="ECO:0000313" key="9">
    <source>
        <dbReference type="EMBL" id="QDV28682.1"/>
    </source>
</evidence>
<dbReference type="SUPFAM" id="SSF48695">
    <property type="entry name" value="Multiheme cytochromes"/>
    <property type="match status" value="1"/>
</dbReference>
<dbReference type="KEGG" id="peh:Spb1_05470"/>
<accession>A0A518GJA9</accession>
<evidence type="ECO:0000256" key="1">
    <source>
        <dbReference type="ARBA" id="ARBA00022448"/>
    </source>
</evidence>
<reference evidence="9 10" key="1">
    <citation type="submission" date="2019-02" db="EMBL/GenBank/DDBJ databases">
        <title>Deep-cultivation of Planctomycetes and their phenomic and genomic characterization uncovers novel biology.</title>
        <authorList>
            <person name="Wiegand S."/>
            <person name="Jogler M."/>
            <person name="Boedeker C."/>
            <person name="Pinto D."/>
            <person name="Vollmers J."/>
            <person name="Rivas-Marin E."/>
            <person name="Kohn T."/>
            <person name="Peeters S.H."/>
            <person name="Heuer A."/>
            <person name="Rast P."/>
            <person name="Oberbeckmann S."/>
            <person name="Bunk B."/>
            <person name="Jeske O."/>
            <person name="Meyerdierks A."/>
            <person name="Storesund J.E."/>
            <person name="Kallscheuer N."/>
            <person name="Luecker S."/>
            <person name="Lage O.M."/>
            <person name="Pohl T."/>
            <person name="Merkel B.J."/>
            <person name="Hornburger P."/>
            <person name="Mueller R.-W."/>
            <person name="Bruemmer F."/>
            <person name="Labrenz M."/>
            <person name="Spormann A.M."/>
            <person name="Op den Camp H."/>
            <person name="Overmann J."/>
            <person name="Amann R."/>
            <person name="Jetten M.S.M."/>
            <person name="Mascher T."/>
            <person name="Medema M.H."/>
            <person name="Devos D.P."/>
            <person name="Kaster A.-K."/>
            <person name="Ovreas L."/>
            <person name="Rohde M."/>
            <person name="Galperin M.Y."/>
            <person name="Jogler C."/>
        </authorList>
    </citation>
    <scope>NUCLEOTIDE SEQUENCE [LARGE SCALE GENOMIC DNA]</scope>
    <source>
        <strain evidence="9 10">Spb1</strain>
    </source>
</reference>
<dbReference type="Pfam" id="PF14522">
    <property type="entry name" value="Cytochrome_C7"/>
    <property type="match status" value="1"/>
</dbReference>
<dbReference type="InterPro" id="IPR020942">
    <property type="entry name" value="Cyt_c_III_dom"/>
</dbReference>
<evidence type="ECO:0000259" key="8">
    <source>
        <dbReference type="Pfam" id="PF14522"/>
    </source>
</evidence>
<organism evidence="9 10">
    <name type="scientific">Planctopirus ephydatiae</name>
    <dbReference type="NCBI Taxonomy" id="2528019"/>
    <lineage>
        <taxon>Bacteria</taxon>
        <taxon>Pseudomonadati</taxon>
        <taxon>Planctomycetota</taxon>
        <taxon>Planctomycetia</taxon>
        <taxon>Planctomycetales</taxon>
        <taxon>Planctomycetaceae</taxon>
        <taxon>Planctopirus</taxon>
    </lineage>
</organism>
<feature type="domain" description="Cytochrome c7-like" evidence="8">
    <location>
        <begin position="166"/>
        <end position="257"/>
    </location>
</feature>
<feature type="domain" description="Class III cytochrome C" evidence="7">
    <location>
        <begin position="75"/>
        <end position="125"/>
    </location>
</feature>
<keyword evidence="1" id="KW-0813">Transport</keyword>
<feature type="transmembrane region" description="Helical" evidence="6">
    <location>
        <begin position="41"/>
        <end position="64"/>
    </location>
</feature>
<keyword evidence="3" id="KW-0479">Metal-binding</keyword>
<keyword evidence="4" id="KW-0249">Electron transport</keyword>
<evidence type="ECO:0000256" key="6">
    <source>
        <dbReference type="SAM" id="Phobius"/>
    </source>
</evidence>
<dbReference type="InterPro" id="IPR029467">
    <property type="entry name" value="Cyt_c7-like"/>
</dbReference>
<dbReference type="Gene3D" id="3.90.10.10">
    <property type="entry name" value="Cytochrome C3"/>
    <property type="match status" value="2"/>
</dbReference>
<proteinExistence type="predicted"/>